<dbReference type="PROSITE" id="PS50075">
    <property type="entry name" value="CARRIER"/>
    <property type="match status" value="1"/>
</dbReference>
<dbReference type="GO" id="GO:0005829">
    <property type="term" value="C:cytosol"/>
    <property type="evidence" value="ECO:0007669"/>
    <property type="project" value="TreeGrafter"/>
</dbReference>
<gene>
    <name evidence="8" type="ORF">SAMN04487834_10573</name>
</gene>
<evidence type="ECO:0000256" key="1">
    <source>
        <dbReference type="ARBA" id="ARBA00022450"/>
    </source>
</evidence>
<evidence type="ECO:0000259" key="7">
    <source>
        <dbReference type="PROSITE" id="PS50075"/>
    </source>
</evidence>
<name>A0A1H6W108_9FIRM</name>
<proteinExistence type="predicted"/>
<keyword evidence="1" id="KW-0596">Phosphopantetheine</keyword>
<evidence type="ECO:0000256" key="2">
    <source>
        <dbReference type="ARBA" id="ARBA00022516"/>
    </source>
</evidence>
<evidence type="ECO:0000313" key="8">
    <source>
        <dbReference type="EMBL" id="SEJ10628.1"/>
    </source>
</evidence>
<keyword evidence="5" id="KW-0443">Lipid metabolism</keyword>
<keyword evidence="2" id="KW-0444">Lipid biosynthesis</keyword>
<dbReference type="InterPro" id="IPR003231">
    <property type="entry name" value="ACP"/>
</dbReference>
<dbReference type="PROSITE" id="PS00012">
    <property type="entry name" value="PHOSPHOPANTETHEINE"/>
    <property type="match status" value="1"/>
</dbReference>
<dbReference type="PANTHER" id="PTHR20863:SF76">
    <property type="entry name" value="CARRIER DOMAIN-CONTAINING PROTEIN"/>
    <property type="match status" value="1"/>
</dbReference>
<keyword evidence="3" id="KW-0597">Phosphoprotein</keyword>
<dbReference type="EMBL" id="FNYK01000057">
    <property type="protein sequence ID" value="SEJ10628.1"/>
    <property type="molecule type" value="Genomic_DNA"/>
</dbReference>
<dbReference type="SUPFAM" id="SSF47336">
    <property type="entry name" value="ACP-like"/>
    <property type="match status" value="1"/>
</dbReference>
<dbReference type="Proteomes" id="UP000183028">
    <property type="component" value="Unassembled WGS sequence"/>
</dbReference>
<dbReference type="InterPro" id="IPR006162">
    <property type="entry name" value="Ppantetheine_attach_site"/>
</dbReference>
<sequence>MDYFDKIKEGLADKLKGKELTMDSEFKALGIDSLDLVDLVFQLEEELNTQFEDEELMQIKTVRDLCQLIDKKVK</sequence>
<dbReference type="GO" id="GO:0009245">
    <property type="term" value="P:lipid A biosynthetic process"/>
    <property type="evidence" value="ECO:0007669"/>
    <property type="project" value="TreeGrafter"/>
</dbReference>
<dbReference type="InterPro" id="IPR036736">
    <property type="entry name" value="ACP-like_sf"/>
</dbReference>
<dbReference type="Pfam" id="PF00550">
    <property type="entry name" value="PP-binding"/>
    <property type="match status" value="1"/>
</dbReference>
<evidence type="ECO:0000256" key="5">
    <source>
        <dbReference type="ARBA" id="ARBA00023098"/>
    </source>
</evidence>
<dbReference type="Gene3D" id="1.10.1200.10">
    <property type="entry name" value="ACP-like"/>
    <property type="match status" value="1"/>
</dbReference>
<dbReference type="AlphaFoldDB" id="A0A1H6W108"/>
<feature type="domain" description="Carrier" evidence="7">
    <location>
        <begin position="1"/>
        <end position="73"/>
    </location>
</feature>
<dbReference type="STRING" id="322505.SAMN04487836_10638"/>
<protein>
    <submittedName>
        <fullName evidence="8">Acyl carrier protein</fullName>
    </submittedName>
</protein>
<dbReference type="eggNOG" id="COG0236">
    <property type="taxonomic scope" value="Bacteria"/>
</dbReference>
<evidence type="ECO:0000313" key="9">
    <source>
        <dbReference type="Proteomes" id="UP000183028"/>
    </source>
</evidence>
<dbReference type="GO" id="GO:0000036">
    <property type="term" value="F:acyl carrier activity"/>
    <property type="evidence" value="ECO:0007669"/>
    <property type="project" value="TreeGrafter"/>
</dbReference>
<dbReference type="GeneID" id="54121257"/>
<evidence type="ECO:0000256" key="4">
    <source>
        <dbReference type="ARBA" id="ARBA00022832"/>
    </source>
</evidence>
<dbReference type="GO" id="GO:0000035">
    <property type="term" value="F:acyl binding"/>
    <property type="evidence" value="ECO:0007669"/>
    <property type="project" value="TreeGrafter"/>
</dbReference>
<keyword evidence="4" id="KW-0276">Fatty acid metabolism</keyword>
<dbReference type="RefSeq" id="WP_033163854.1">
    <property type="nucleotide sequence ID" value="NZ_CACWHD010000004.1"/>
</dbReference>
<organism evidence="8 9">
    <name type="scientific">Sharpea azabuensis</name>
    <dbReference type="NCBI Taxonomy" id="322505"/>
    <lineage>
        <taxon>Bacteria</taxon>
        <taxon>Bacillati</taxon>
        <taxon>Bacillota</taxon>
        <taxon>Erysipelotrichia</taxon>
        <taxon>Erysipelotrichales</taxon>
        <taxon>Coprobacillaceae</taxon>
        <taxon>Sharpea</taxon>
    </lineage>
</organism>
<accession>A0A1H6W108</accession>
<dbReference type="GO" id="GO:0016020">
    <property type="term" value="C:membrane"/>
    <property type="evidence" value="ECO:0007669"/>
    <property type="project" value="GOC"/>
</dbReference>
<evidence type="ECO:0000256" key="3">
    <source>
        <dbReference type="ARBA" id="ARBA00022553"/>
    </source>
</evidence>
<reference evidence="9" key="1">
    <citation type="submission" date="2016-10" db="EMBL/GenBank/DDBJ databases">
        <authorList>
            <person name="Varghese N."/>
        </authorList>
    </citation>
    <scope>NUCLEOTIDE SEQUENCE [LARGE SCALE GENOMIC DNA]</scope>
    <source>
        <strain evidence="9">DSM 20406</strain>
    </source>
</reference>
<dbReference type="OrthoDB" id="9804551at2"/>
<dbReference type="PANTHER" id="PTHR20863">
    <property type="entry name" value="ACYL CARRIER PROTEIN"/>
    <property type="match status" value="1"/>
</dbReference>
<dbReference type="InterPro" id="IPR009081">
    <property type="entry name" value="PP-bd_ACP"/>
</dbReference>
<evidence type="ECO:0000256" key="6">
    <source>
        <dbReference type="ARBA" id="ARBA00023160"/>
    </source>
</evidence>
<keyword evidence="6" id="KW-0275">Fatty acid biosynthesis</keyword>
<keyword evidence="9" id="KW-1185">Reference proteome</keyword>